<dbReference type="EMBL" id="FOLG01000001">
    <property type="protein sequence ID" value="SFB73046.1"/>
    <property type="molecule type" value="Genomic_DNA"/>
</dbReference>
<dbReference type="InterPro" id="IPR014036">
    <property type="entry name" value="DeoR-like_C"/>
</dbReference>
<proteinExistence type="predicted"/>
<dbReference type="PROSITE" id="PS51000">
    <property type="entry name" value="HTH_DEOR_2"/>
    <property type="match status" value="1"/>
</dbReference>
<dbReference type="InterPro" id="IPR036388">
    <property type="entry name" value="WH-like_DNA-bd_sf"/>
</dbReference>
<keyword evidence="3" id="KW-0238">DNA-binding</keyword>
<feature type="domain" description="HTH deoR-type" evidence="5">
    <location>
        <begin position="5"/>
        <end position="60"/>
    </location>
</feature>
<dbReference type="AlphaFoldDB" id="A0A1I1DF84"/>
<dbReference type="OrthoDB" id="9814815at2"/>
<dbReference type="SMART" id="SM01134">
    <property type="entry name" value="DeoRC"/>
    <property type="match status" value="1"/>
</dbReference>
<dbReference type="GO" id="GO:0003700">
    <property type="term" value="F:DNA-binding transcription factor activity"/>
    <property type="evidence" value="ECO:0007669"/>
    <property type="project" value="InterPro"/>
</dbReference>
<evidence type="ECO:0000256" key="2">
    <source>
        <dbReference type="ARBA" id="ARBA00023015"/>
    </source>
</evidence>
<dbReference type="PANTHER" id="PTHR30363">
    <property type="entry name" value="HTH-TYPE TRANSCRIPTIONAL REGULATOR SRLR-RELATED"/>
    <property type="match status" value="1"/>
</dbReference>
<name>A0A1I1DF84_9RHOB</name>
<dbReference type="Gene3D" id="3.40.50.1360">
    <property type="match status" value="1"/>
</dbReference>
<evidence type="ECO:0000256" key="1">
    <source>
        <dbReference type="ARBA" id="ARBA00022491"/>
    </source>
</evidence>
<dbReference type="InterPro" id="IPR018356">
    <property type="entry name" value="Tscrpt_reg_HTH_DeoR_CS"/>
</dbReference>
<dbReference type="RefSeq" id="WP_093358529.1">
    <property type="nucleotide sequence ID" value="NZ_FOLG01000001.1"/>
</dbReference>
<dbReference type="InterPro" id="IPR050313">
    <property type="entry name" value="Carb_Metab_HTH_regulators"/>
</dbReference>
<dbReference type="PROSITE" id="PS00894">
    <property type="entry name" value="HTH_DEOR_1"/>
    <property type="match status" value="1"/>
</dbReference>
<evidence type="ECO:0000313" key="7">
    <source>
        <dbReference type="Proteomes" id="UP000198728"/>
    </source>
</evidence>
<keyword evidence="1" id="KW-0678">Repressor</keyword>
<dbReference type="SUPFAM" id="SSF46785">
    <property type="entry name" value="Winged helix' DNA-binding domain"/>
    <property type="match status" value="1"/>
</dbReference>
<dbReference type="InterPro" id="IPR036390">
    <property type="entry name" value="WH_DNA-bd_sf"/>
</dbReference>
<dbReference type="InterPro" id="IPR037171">
    <property type="entry name" value="NagB/RpiA_transferase-like"/>
</dbReference>
<evidence type="ECO:0000313" key="6">
    <source>
        <dbReference type="EMBL" id="SFB73046.1"/>
    </source>
</evidence>
<protein>
    <submittedName>
        <fullName evidence="6">Transcriptional regulator, DeoR family</fullName>
    </submittedName>
</protein>
<dbReference type="Gene3D" id="1.10.10.10">
    <property type="entry name" value="Winged helix-like DNA-binding domain superfamily/Winged helix DNA-binding domain"/>
    <property type="match status" value="1"/>
</dbReference>
<dbReference type="PRINTS" id="PR00037">
    <property type="entry name" value="HTHLACR"/>
</dbReference>
<keyword evidence="7" id="KW-1185">Reference proteome</keyword>
<dbReference type="GO" id="GO:0003677">
    <property type="term" value="F:DNA binding"/>
    <property type="evidence" value="ECO:0007669"/>
    <property type="project" value="UniProtKB-KW"/>
</dbReference>
<dbReference type="PANTHER" id="PTHR30363:SF4">
    <property type="entry name" value="GLYCEROL-3-PHOSPHATE REGULON REPRESSOR"/>
    <property type="match status" value="1"/>
</dbReference>
<dbReference type="SMART" id="SM00420">
    <property type="entry name" value="HTH_DEOR"/>
    <property type="match status" value="1"/>
</dbReference>
<dbReference type="InterPro" id="IPR001034">
    <property type="entry name" value="DeoR_HTH"/>
</dbReference>
<organism evidence="6 7">
    <name type="scientific">Tropicimonas isoalkanivorans</name>
    <dbReference type="NCBI Taxonomy" id="441112"/>
    <lineage>
        <taxon>Bacteria</taxon>
        <taxon>Pseudomonadati</taxon>
        <taxon>Pseudomonadota</taxon>
        <taxon>Alphaproteobacteria</taxon>
        <taxon>Rhodobacterales</taxon>
        <taxon>Roseobacteraceae</taxon>
        <taxon>Tropicimonas</taxon>
    </lineage>
</organism>
<accession>A0A1I1DF84</accession>
<evidence type="ECO:0000256" key="4">
    <source>
        <dbReference type="ARBA" id="ARBA00023163"/>
    </source>
</evidence>
<reference evidence="6 7" key="1">
    <citation type="submission" date="2016-10" db="EMBL/GenBank/DDBJ databases">
        <authorList>
            <person name="de Groot N.N."/>
        </authorList>
    </citation>
    <scope>NUCLEOTIDE SEQUENCE [LARGE SCALE GENOMIC DNA]</scope>
    <source>
        <strain evidence="6 7">DSM 19548</strain>
    </source>
</reference>
<evidence type="ECO:0000256" key="3">
    <source>
        <dbReference type="ARBA" id="ARBA00023125"/>
    </source>
</evidence>
<sequence length="265" mass="29222">MTDALTERQNEIMTLLRRRDSVDVETLAERFQVSTQTIRNDLRELAERGLVLRTHGGARRAGSASNYAYSERRRIRQQEKEWIGLQAAELIPNHCSVMLNIGTSTEQVARALTNHEGLVVLSNNINIINVLVGSKARELILVGGSVRQTDGAIVGADAVDFISRYKADFAVIGASALDADGAILDYDAREVSVARSILKNSRTRILVCDSSKFDRTAPVRICDVADLDYVVTDRPPPEDFLAAAKRGHTKVLMMDEEDGKQIISA</sequence>
<dbReference type="Pfam" id="PF08220">
    <property type="entry name" value="HTH_DeoR"/>
    <property type="match status" value="1"/>
</dbReference>
<dbReference type="STRING" id="441112.SAMN04488094_101165"/>
<gene>
    <name evidence="6" type="ORF">SAMN04488094_101165</name>
</gene>
<keyword evidence="2" id="KW-0805">Transcription regulation</keyword>
<dbReference type="SUPFAM" id="SSF100950">
    <property type="entry name" value="NagB/RpiA/CoA transferase-like"/>
    <property type="match status" value="1"/>
</dbReference>
<evidence type="ECO:0000259" key="5">
    <source>
        <dbReference type="PROSITE" id="PS51000"/>
    </source>
</evidence>
<dbReference type="Proteomes" id="UP000198728">
    <property type="component" value="Unassembled WGS sequence"/>
</dbReference>
<keyword evidence="4" id="KW-0804">Transcription</keyword>
<dbReference type="Pfam" id="PF00455">
    <property type="entry name" value="DeoRC"/>
    <property type="match status" value="1"/>
</dbReference>